<keyword evidence="6" id="KW-1185">Reference proteome</keyword>
<evidence type="ECO:0000256" key="3">
    <source>
        <dbReference type="ARBA" id="ARBA00023180"/>
    </source>
</evidence>
<dbReference type="GO" id="GO:0008305">
    <property type="term" value="C:integrin complex"/>
    <property type="evidence" value="ECO:0007669"/>
    <property type="project" value="TreeGrafter"/>
</dbReference>
<dbReference type="InterPro" id="IPR028994">
    <property type="entry name" value="Integrin_alpha_N"/>
</dbReference>
<dbReference type="InterPro" id="IPR013519">
    <property type="entry name" value="Int_alpha_beta-p"/>
</dbReference>
<evidence type="ECO:0000256" key="2">
    <source>
        <dbReference type="ARBA" id="ARBA00022737"/>
    </source>
</evidence>
<organism evidence="5 6">
    <name type="scientific">Thelohanellus kitauei</name>
    <name type="common">Myxosporean</name>
    <dbReference type="NCBI Taxonomy" id="669202"/>
    <lineage>
        <taxon>Eukaryota</taxon>
        <taxon>Metazoa</taxon>
        <taxon>Cnidaria</taxon>
        <taxon>Myxozoa</taxon>
        <taxon>Myxosporea</taxon>
        <taxon>Bivalvulida</taxon>
        <taxon>Platysporina</taxon>
        <taxon>Myxobolidae</taxon>
        <taxon>Thelohanellus</taxon>
    </lineage>
</organism>
<dbReference type="GO" id="GO:0009897">
    <property type="term" value="C:external side of plasma membrane"/>
    <property type="evidence" value="ECO:0007669"/>
    <property type="project" value="TreeGrafter"/>
</dbReference>
<dbReference type="Proteomes" id="UP000031668">
    <property type="component" value="Unassembled WGS sequence"/>
</dbReference>
<dbReference type="PANTHER" id="PTHR23220:SF122">
    <property type="entry name" value="INTEGRIN ALPHA-PS1"/>
    <property type="match status" value="1"/>
</dbReference>
<dbReference type="SUPFAM" id="SSF69318">
    <property type="entry name" value="Integrin alpha N-terminal domain"/>
    <property type="match status" value="1"/>
</dbReference>
<evidence type="ECO:0000313" key="6">
    <source>
        <dbReference type="Proteomes" id="UP000031668"/>
    </source>
</evidence>
<dbReference type="PROSITE" id="PS51470">
    <property type="entry name" value="FG_GAP"/>
    <property type="match status" value="1"/>
</dbReference>
<dbReference type="GO" id="GO:0007160">
    <property type="term" value="P:cell-matrix adhesion"/>
    <property type="evidence" value="ECO:0007669"/>
    <property type="project" value="TreeGrafter"/>
</dbReference>
<keyword evidence="3" id="KW-0325">Glycoprotein</keyword>
<gene>
    <name evidence="5" type="ORF">RF11_12353</name>
</gene>
<comment type="caution">
    <text evidence="5">The sequence shown here is derived from an EMBL/GenBank/DDBJ whole genome shotgun (WGS) entry which is preliminary data.</text>
</comment>
<keyword evidence="2" id="KW-0677">Repeat</keyword>
<reference evidence="5 6" key="1">
    <citation type="journal article" date="2014" name="Genome Biol. Evol.">
        <title>The genome of the myxosporean Thelohanellus kitauei shows adaptations to nutrient acquisition within its fish host.</title>
        <authorList>
            <person name="Yang Y."/>
            <person name="Xiong J."/>
            <person name="Zhou Z."/>
            <person name="Huo F."/>
            <person name="Miao W."/>
            <person name="Ran C."/>
            <person name="Liu Y."/>
            <person name="Zhang J."/>
            <person name="Feng J."/>
            <person name="Wang M."/>
            <person name="Wang M."/>
            <person name="Wang L."/>
            <person name="Yao B."/>
        </authorList>
    </citation>
    <scope>NUCLEOTIDE SEQUENCE [LARGE SCALE GENOMIC DNA]</scope>
    <source>
        <strain evidence="5">Wuqing</strain>
    </source>
</reference>
<dbReference type="InterPro" id="IPR013517">
    <property type="entry name" value="FG-GAP"/>
</dbReference>
<keyword evidence="5" id="KW-0401">Integrin</keyword>
<dbReference type="OrthoDB" id="5317514at2759"/>
<sequence>MCRKNSMSDKPFFEWIPTLGYVLGSFHATNKKEIILATSDDQLQKGKLFIYDLYDIYADHTIKPTIIENSEWQSFSNFGWKIVQADINNDTYDDLLVTAPTSSWFGHPVVGHVQLFINRKSKTFVDKASIFIRGNLIPNSFFGFNIEVVDDLNGDNVKGLIISRVFDGEVDIYKRTSYMPFAITIKLLQNRILVDKETIPYPADNTPLETSVQICLNSNPIQDLTLKFSFTHSPDSYSFDKNWQLDYVHWPVNTINKKCIDLAIYLRPWFYDTPLTWIFQAEVVPSESQENTNTDEESIIYKRNFFSEIFFEKKCNRICNDNSYTVKIRENTIWFQNSDEFIYFYLKLTNNGDILTHLIIEAGLNFPCDITIFDEKMKNYQLSGLLFQSTKYRIRFLYPKKTKYNEYFDFIVRASCPQILDRKIDLVLELSIQSFFPYAEKHFRFPTNSTFEPEFVVETILIPFKSKMVCRDIEMESTADFNVDIFIRGVNYDDQLVFVATLYFDNTSVTGVTSIRINCKIGM</sequence>
<dbReference type="Pfam" id="PF01839">
    <property type="entry name" value="FG-GAP"/>
    <property type="match status" value="1"/>
</dbReference>
<dbReference type="SMART" id="SM00191">
    <property type="entry name" value="Int_alpha"/>
    <property type="match status" value="2"/>
</dbReference>
<accession>A0A0C2MZU0</accession>
<dbReference type="GO" id="GO:0098609">
    <property type="term" value="P:cell-cell adhesion"/>
    <property type="evidence" value="ECO:0007669"/>
    <property type="project" value="TreeGrafter"/>
</dbReference>
<keyword evidence="1" id="KW-0732">Signal</keyword>
<evidence type="ECO:0000313" key="5">
    <source>
        <dbReference type="EMBL" id="KII72886.1"/>
    </source>
</evidence>
<dbReference type="GO" id="GO:0033627">
    <property type="term" value="P:cell adhesion mediated by integrin"/>
    <property type="evidence" value="ECO:0007669"/>
    <property type="project" value="TreeGrafter"/>
</dbReference>
<dbReference type="AlphaFoldDB" id="A0A0C2MZU0"/>
<evidence type="ECO:0000256" key="4">
    <source>
        <dbReference type="PROSITE-ProRule" id="PRU00803"/>
    </source>
</evidence>
<feature type="repeat" description="FG-GAP" evidence="4">
    <location>
        <begin position="65"/>
        <end position="125"/>
    </location>
</feature>
<evidence type="ECO:0000256" key="1">
    <source>
        <dbReference type="ARBA" id="ARBA00022729"/>
    </source>
</evidence>
<dbReference type="GO" id="GO:0005178">
    <property type="term" value="F:integrin binding"/>
    <property type="evidence" value="ECO:0007669"/>
    <property type="project" value="TreeGrafter"/>
</dbReference>
<proteinExistence type="predicted"/>
<name>A0A0C2MZU0_THEKT</name>
<dbReference type="GO" id="GO:0007229">
    <property type="term" value="P:integrin-mediated signaling pathway"/>
    <property type="evidence" value="ECO:0007669"/>
    <property type="project" value="UniProtKB-KW"/>
</dbReference>
<dbReference type="EMBL" id="JWZT01001076">
    <property type="protein sequence ID" value="KII72886.1"/>
    <property type="molecule type" value="Genomic_DNA"/>
</dbReference>
<dbReference type="PANTHER" id="PTHR23220">
    <property type="entry name" value="INTEGRIN ALPHA"/>
    <property type="match status" value="1"/>
</dbReference>
<protein>
    <submittedName>
        <fullName evidence="5">Integrin alpha-3</fullName>
    </submittedName>
</protein>
<dbReference type="Gene3D" id="2.130.10.130">
    <property type="entry name" value="Integrin alpha, N-terminal"/>
    <property type="match status" value="1"/>
</dbReference>